<feature type="domain" description="MATH" evidence="2">
    <location>
        <begin position="513"/>
        <end position="644"/>
    </location>
</feature>
<sequence length="999" mass="117093">MAVEANNEKNGYIFQWKIEHVFHWWWLKKGEGIESPVFIADDLEETKWTLWFYPMEEENESNVGIYLQREKDCNGPDVMEVNYQFAFLAKDGSILKEKTALKNRFSKNDNWGFSTFEERERVFVNERELFLPEDTLNVQCTIWVTDQKPFKSNQLFATSVIKVKRRCCVWSIDKPHNLISDIRNKFRDYLIACNLLLYKNLDRLRVSFSSLDDSIKYISCSISIIDTEERKENCGIKKYFADDLSQMPLKFKVWLFSKNLIENRSRYFPNDVLSLDFEFVLLTVENSNCRGNSVQLENEVVGNEKFLSQNTAHLIDDLYSLYSDAILCDTEIRTFTKTFPVHKNILSARSPVFLSMFSRDMKEKNTGVIDIPDFDDDTIDRMLLYIYSDSLKDLKFESAYKLYKIANKYQILSLQNHCSSFLIKNLCATNACDILILADLHTDDDLKRDVQDYILRQRKQIFCSKEWKDFMRSHLELAADIMYMKLTKSRILLSVKDRFSKLLIKLMANALIAYNMRWKIENISHCLWLKKGEGIESPTFVVDAWEGTRWSLLLFPLGDSNGNCVGLFLKRKHDNGGPDIVEICYQLSFLSKDGSILKQRTIPKHKFMKNENWGFHEFESRERVFVTEREACIPEDTLTVQSTIWVTNEKPDKSNSLFATTVIKVKRRSFEWKIDSPSNFKSSIRNKFKDNLIDFDLVLSEGIDKLDIDMISFDKSIKYFSYNASVIDSEGRKKILASKMYYSRDLKKGVLSFMLFFPEMLMENKNQYFSNDVLSLDFEFVLATLEHSGCRLKYPKLENEVVRKEKFRSTAVPIDDFKSLYNDGIFSDTELRTSTKTFPVHKSILSVRSPVFRSMFSHDMKEKNSGYVDITDFDDETVHRMLLYIYTDTLEGLQFESASKLYKIADKYQILSLKSKCSTFLKENLCPTNACDALVLADVHNDNDLKTAVQDYILLQHKQVFCSEEWEHFMNTYVKLAADLMYRKITKSKMYLPRKRKSE</sequence>
<dbReference type="CDD" id="cd18186">
    <property type="entry name" value="BTB_POZ_ZBTB_KLHL-like"/>
    <property type="match status" value="1"/>
</dbReference>
<accession>A0AAV2BGM4</accession>
<proteinExistence type="predicted"/>
<evidence type="ECO:0000313" key="3">
    <source>
        <dbReference type="EMBL" id="CAL1295025.1"/>
    </source>
</evidence>
<evidence type="ECO:0000259" key="1">
    <source>
        <dbReference type="PROSITE" id="PS50097"/>
    </source>
</evidence>
<keyword evidence="4" id="KW-1185">Reference proteome</keyword>
<reference evidence="3 4" key="1">
    <citation type="submission" date="2024-04" db="EMBL/GenBank/DDBJ databases">
        <authorList>
            <person name="Rising A."/>
            <person name="Reimegard J."/>
            <person name="Sonavane S."/>
            <person name="Akerstrom W."/>
            <person name="Nylinder S."/>
            <person name="Hedman E."/>
            <person name="Kallberg Y."/>
        </authorList>
    </citation>
    <scope>NUCLEOTIDE SEQUENCE [LARGE SCALE GENOMIC DNA]</scope>
</reference>
<dbReference type="Pfam" id="PF00651">
    <property type="entry name" value="BTB"/>
    <property type="match status" value="2"/>
</dbReference>
<dbReference type="Pfam" id="PF22486">
    <property type="entry name" value="MATH_2"/>
    <property type="match status" value="2"/>
</dbReference>
<organism evidence="3 4">
    <name type="scientific">Larinioides sclopetarius</name>
    <dbReference type="NCBI Taxonomy" id="280406"/>
    <lineage>
        <taxon>Eukaryota</taxon>
        <taxon>Metazoa</taxon>
        <taxon>Ecdysozoa</taxon>
        <taxon>Arthropoda</taxon>
        <taxon>Chelicerata</taxon>
        <taxon>Arachnida</taxon>
        <taxon>Araneae</taxon>
        <taxon>Araneomorphae</taxon>
        <taxon>Entelegynae</taxon>
        <taxon>Araneoidea</taxon>
        <taxon>Araneidae</taxon>
        <taxon>Larinioides</taxon>
    </lineage>
</organism>
<dbReference type="SUPFAM" id="SSF54695">
    <property type="entry name" value="POZ domain"/>
    <property type="match status" value="2"/>
</dbReference>
<dbReference type="SMART" id="SM00225">
    <property type="entry name" value="BTB"/>
    <property type="match status" value="2"/>
</dbReference>
<dbReference type="InterPro" id="IPR008974">
    <property type="entry name" value="TRAF-like"/>
</dbReference>
<dbReference type="CDD" id="cd00121">
    <property type="entry name" value="MATH"/>
    <property type="match status" value="2"/>
</dbReference>
<comment type="caution">
    <text evidence="3">The sequence shown here is derived from an EMBL/GenBank/DDBJ whole genome shotgun (WGS) entry which is preliminary data.</text>
</comment>
<feature type="domain" description="MATH" evidence="2">
    <location>
        <begin position="11"/>
        <end position="142"/>
    </location>
</feature>
<dbReference type="Gene3D" id="3.30.710.10">
    <property type="entry name" value="Potassium Channel Kv1.1, Chain A"/>
    <property type="match status" value="2"/>
</dbReference>
<name>A0AAV2BGM4_9ARAC</name>
<dbReference type="PROSITE" id="PS50097">
    <property type="entry name" value="BTB"/>
    <property type="match status" value="2"/>
</dbReference>
<dbReference type="EMBL" id="CAXIEN010000360">
    <property type="protein sequence ID" value="CAL1295025.1"/>
    <property type="molecule type" value="Genomic_DNA"/>
</dbReference>
<dbReference type="PROSITE" id="PS50144">
    <property type="entry name" value="MATH"/>
    <property type="match status" value="2"/>
</dbReference>
<dbReference type="GO" id="GO:0030163">
    <property type="term" value="P:protein catabolic process"/>
    <property type="evidence" value="ECO:0007669"/>
    <property type="project" value="UniProtKB-ARBA"/>
</dbReference>
<feature type="domain" description="BTB" evidence="1">
    <location>
        <begin position="328"/>
        <end position="395"/>
    </location>
</feature>
<evidence type="ECO:0000313" key="4">
    <source>
        <dbReference type="Proteomes" id="UP001497382"/>
    </source>
</evidence>
<dbReference type="PANTHER" id="PTHR24413">
    <property type="entry name" value="SPECKLE-TYPE POZ PROTEIN"/>
    <property type="match status" value="1"/>
</dbReference>
<evidence type="ECO:0008006" key="5">
    <source>
        <dbReference type="Google" id="ProtNLM"/>
    </source>
</evidence>
<dbReference type="InterPro" id="IPR011333">
    <property type="entry name" value="SKP1/BTB/POZ_sf"/>
</dbReference>
<dbReference type="SUPFAM" id="SSF49599">
    <property type="entry name" value="TRAF domain-like"/>
    <property type="match status" value="2"/>
</dbReference>
<dbReference type="Proteomes" id="UP001497382">
    <property type="component" value="Unassembled WGS sequence"/>
</dbReference>
<gene>
    <name evidence="3" type="ORF">LARSCL_LOCUS19057</name>
</gene>
<dbReference type="InterPro" id="IPR002083">
    <property type="entry name" value="MATH/TRAF_dom"/>
</dbReference>
<dbReference type="InterPro" id="IPR000210">
    <property type="entry name" value="BTB/POZ_dom"/>
</dbReference>
<evidence type="ECO:0000259" key="2">
    <source>
        <dbReference type="PROSITE" id="PS50144"/>
    </source>
</evidence>
<dbReference type="AlphaFoldDB" id="A0AAV2BGM4"/>
<protein>
    <recommendedName>
        <fullName evidence="5">Speckle-type POZ protein</fullName>
    </recommendedName>
</protein>
<dbReference type="Gene3D" id="2.60.210.10">
    <property type="entry name" value="Apoptosis, Tumor Necrosis Factor Receptor Associated Protein 2, Chain A"/>
    <property type="match status" value="2"/>
</dbReference>
<feature type="domain" description="BTB" evidence="1">
    <location>
        <begin position="827"/>
        <end position="894"/>
    </location>
</feature>
<dbReference type="Gene3D" id="1.25.40.420">
    <property type="match status" value="2"/>
</dbReference>